<evidence type="ECO:0000313" key="2">
    <source>
        <dbReference type="EMBL" id="KAK6531805.1"/>
    </source>
</evidence>
<accession>A0AAV9X0A1</accession>
<evidence type="ECO:0000256" key="1">
    <source>
        <dbReference type="SAM" id="SignalP"/>
    </source>
</evidence>
<proteinExistence type="predicted"/>
<reference evidence="2 3" key="1">
    <citation type="submission" date="2019-10" db="EMBL/GenBank/DDBJ databases">
        <authorList>
            <person name="Palmer J.M."/>
        </authorList>
    </citation>
    <scope>NUCLEOTIDE SEQUENCE [LARGE SCALE GENOMIC DNA]</scope>
    <source>
        <strain evidence="2 3">TWF694</strain>
    </source>
</reference>
<name>A0AAV9X0A1_9PEZI</name>
<feature type="signal peptide" evidence="1">
    <location>
        <begin position="1"/>
        <end position="19"/>
    </location>
</feature>
<dbReference type="Proteomes" id="UP001365542">
    <property type="component" value="Unassembled WGS sequence"/>
</dbReference>
<comment type="caution">
    <text evidence="2">The sequence shown here is derived from an EMBL/GenBank/DDBJ whole genome shotgun (WGS) entry which is preliminary data.</text>
</comment>
<gene>
    <name evidence="2" type="ORF">TWF694_002971</name>
</gene>
<evidence type="ECO:0000313" key="3">
    <source>
        <dbReference type="Proteomes" id="UP001365542"/>
    </source>
</evidence>
<feature type="chain" id="PRO_5043350881" evidence="1">
    <location>
        <begin position="20"/>
        <end position="151"/>
    </location>
</feature>
<organism evidence="2 3">
    <name type="scientific">Orbilia ellipsospora</name>
    <dbReference type="NCBI Taxonomy" id="2528407"/>
    <lineage>
        <taxon>Eukaryota</taxon>
        <taxon>Fungi</taxon>
        <taxon>Dikarya</taxon>
        <taxon>Ascomycota</taxon>
        <taxon>Pezizomycotina</taxon>
        <taxon>Orbiliomycetes</taxon>
        <taxon>Orbiliales</taxon>
        <taxon>Orbiliaceae</taxon>
        <taxon>Orbilia</taxon>
    </lineage>
</organism>
<keyword evidence="1" id="KW-0732">Signal</keyword>
<dbReference type="EMBL" id="JAVHJO010000012">
    <property type="protein sequence ID" value="KAK6531805.1"/>
    <property type="molecule type" value="Genomic_DNA"/>
</dbReference>
<sequence length="151" mass="17359">MKLLTSLSLTLQFLCVAKAWREIGKDFIETNFTLYPKDHGLVSGQGLILDKNLVGKCASFWATWYPFAPSESETVYYPPDPGPGWNVVLYQKDNCTKEIDQDSWPWKPGKEYEEWEEKTGSYILTRESDAEKLIRKDLDGKNVLIDKTVDD</sequence>
<protein>
    <submittedName>
        <fullName evidence="2">Uncharacterized protein</fullName>
    </submittedName>
</protein>
<keyword evidence="3" id="KW-1185">Reference proteome</keyword>
<dbReference type="AlphaFoldDB" id="A0AAV9X0A1"/>